<accession>A0AA35YSR8</accession>
<organism evidence="1 2">
    <name type="scientific">Lactuca saligna</name>
    <name type="common">Willowleaf lettuce</name>
    <dbReference type="NCBI Taxonomy" id="75948"/>
    <lineage>
        <taxon>Eukaryota</taxon>
        <taxon>Viridiplantae</taxon>
        <taxon>Streptophyta</taxon>
        <taxon>Embryophyta</taxon>
        <taxon>Tracheophyta</taxon>
        <taxon>Spermatophyta</taxon>
        <taxon>Magnoliopsida</taxon>
        <taxon>eudicotyledons</taxon>
        <taxon>Gunneridae</taxon>
        <taxon>Pentapetalae</taxon>
        <taxon>asterids</taxon>
        <taxon>campanulids</taxon>
        <taxon>Asterales</taxon>
        <taxon>Asteraceae</taxon>
        <taxon>Cichorioideae</taxon>
        <taxon>Cichorieae</taxon>
        <taxon>Lactucinae</taxon>
        <taxon>Lactuca</taxon>
    </lineage>
</organism>
<sequence length="102" mass="11668">MEERSTTNLNRLEAFHREHVNKQAEFVDPLVEDQYTQHVIDSGGDPDSIDWITMFEKLLYARRGNDVDVNASLQNPTFVTTIGDIICSFKNQVNNHGEDEDA</sequence>
<protein>
    <submittedName>
        <fullName evidence="1">Uncharacterized protein</fullName>
    </submittedName>
</protein>
<reference evidence="1" key="1">
    <citation type="submission" date="2023-04" db="EMBL/GenBank/DDBJ databases">
        <authorList>
            <person name="Vijverberg K."/>
            <person name="Xiong W."/>
            <person name="Schranz E."/>
        </authorList>
    </citation>
    <scope>NUCLEOTIDE SEQUENCE</scope>
</reference>
<dbReference type="AlphaFoldDB" id="A0AA35YSR8"/>
<evidence type="ECO:0000313" key="2">
    <source>
        <dbReference type="Proteomes" id="UP001177003"/>
    </source>
</evidence>
<dbReference type="Proteomes" id="UP001177003">
    <property type="component" value="Chromosome 4"/>
</dbReference>
<dbReference type="EMBL" id="OX465080">
    <property type="protein sequence ID" value="CAI9279495.1"/>
    <property type="molecule type" value="Genomic_DNA"/>
</dbReference>
<gene>
    <name evidence="1" type="ORF">LSALG_LOCUS19290</name>
</gene>
<name>A0AA35YSR8_LACSI</name>
<proteinExistence type="predicted"/>
<evidence type="ECO:0000313" key="1">
    <source>
        <dbReference type="EMBL" id="CAI9279495.1"/>
    </source>
</evidence>
<keyword evidence="2" id="KW-1185">Reference proteome</keyword>